<evidence type="ECO:0000256" key="2">
    <source>
        <dbReference type="ARBA" id="ARBA00023326"/>
    </source>
</evidence>
<dbReference type="InterPro" id="IPR001919">
    <property type="entry name" value="CBD2"/>
</dbReference>
<dbReference type="Pfam" id="PF00553">
    <property type="entry name" value="CBM_2"/>
    <property type="match status" value="1"/>
</dbReference>
<dbReference type="SMART" id="SM00637">
    <property type="entry name" value="CBD_II"/>
    <property type="match status" value="1"/>
</dbReference>
<keyword evidence="2" id="KW-0624">Polysaccharide degradation</keyword>
<keyword evidence="1 4" id="KW-0732">Signal</keyword>
<dbReference type="InterPro" id="IPR008965">
    <property type="entry name" value="CBM2/CBM3_carb-bd_dom_sf"/>
</dbReference>
<dbReference type="AlphaFoldDB" id="A0A1E7KGV4"/>
<evidence type="ECO:0000259" key="5">
    <source>
        <dbReference type="PROSITE" id="PS51173"/>
    </source>
</evidence>
<feature type="region of interest" description="Disordered" evidence="3">
    <location>
        <begin position="33"/>
        <end position="80"/>
    </location>
</feature>
<dbReference type="RefSeq" id="WP_070020689.1">
    <property type="nucleotide sequence ID" value="NZ_LJGW01000716.1"/>
</dbReference>
<organism evidence="6 7">
    <name type="scientific">Streptomyces nanshensis</name>
    <dbReference type="NCBI Taxonomy" id="518642"/>
    <lineage>
        <taxon>Bacteria</taxon>
        <taxon>Bacillati</taxon>
        <taxon>Actinomycetota</taxon>
        <taxon>Actinomycetes</taxon>
        <taxon>Kitasatosporales</taxon>
        <taxon>Streptomycetaceae</taxon>
        <taxon>Streptomyces</taxon>
    </lineage>
</organism>
<dbReference type="Proteomes" id="UP000176005">
    <property type="component" value="Unassembled WGS sequence"/>
</dbReference>
<accession>A0A1E7KGV4</accession>
<keyword evidence="2" id="KW-0119">Carbohydrate metabolism</keyword>
<dbReference type="InterPro" id="IPR012291">
    <property type="entry name" value="CBM2_carb-bd_dom_sf"/>
</dbReference>
<evidence type="ECO:0000256" key="3">
    <source>
        <dbReference type="SAM" id="MobiDB-lite"/>
    </source>
</evidence>
<gene>
    <name evidence="6" type="ORF">AN218_32885</name>
</gene>
<reference evidence="6 7" key="1">
    <citation type="journal article" date="2016" name="Front. Microbiol.">
        <title>Comparative Genomics Analysis of Streptomyces Species Reveals Their Adaptation to the Marine Environment and Their Diversity at the Genomic Level.</title>
        <authorList>
            <person name="Tian X."/>
            <person name="Zhang Z."/>
            <person name="Yang T."/>
            <person name="Chen M."/>
            <person name="Li J."/>
            <person name="Chen F."/>
            <person name="Yang J."/>
            <person name="Li W."/>
            <person name="Zhang B."/>
            <person name="Zhang Z."/>
            <person name="Wu J."/>
            <person name="Zhang C."/>
            <person name="Long L."/>
            <person name="Xiao J."/>
        </authorList>
    </citation>
    <scope>NUCLEOTIDE SEQUENCE [LARGE SCALE GENOMIC DNA]</scope>
    <source>
        <strain evidence="6 7">SCSIO 10429</strain>
    </source>
</reference>
<dbReference type="SUPFAM" id="SSF49384">
    <property type="entry name" value="Carbohydrate-binding domain"/>
    <property type="match status" value="1"/>
</dbReference>
<feature type="chain" id="PRO_5009196571" description="CBM2 domain-containing protein" evidence="4">
    <location>
        <begin position="23"/>
        <end position="195"/>
    </location>
</feature>
<dbReference type="GO" id="GO:0030247">
    <property type="term" value="F:polysaccharide binding"/>
    <property type="evidence" value="ECO:0007669"/>
    <property type="project" value="UniProtKB-UniRule"/>
</dbReference>
<evidence type="ECO:0000313" key="6">
    <source>
        <dbReference type="EMBL" id="OEV03064.1"/>
    </source>
</evidence>
<feature type="signal peptide" evidence="4">
    <location>
        <begin position="1"/>
        <end position="22"/>
    </location>
</feature>
<protein>
    <recommendedName>
        <fullName evidence="5">CBM2 domain-containing protein</fullName>
    </recommendedName>
</protein>
<evidence type="ECO:0000313" key="7">
    <source>
        <dbReference type="Proteomes" id="UP000176005"/>
    </source>
</evidence>
<feature type="compositionally biased region" description="Gly residues" evidence="3">
    <location>
        <begin position="61"/>
        <end position="80"/>
    </location>
</feature>
<evidence type="ECO:0000256" key="4">
    <source>
        <dbReference type="SAM" id="SignalP"/>
    </source>
</evidence>
<dbReference type="EMBL" id="LJGW01000716">
    <property type="protein sequence ID" value="OEV03064.1"/>
    <property type="molecule type" value="Genomic_DNA"/>
</dbReference>
<dbReference type="GO" id="GO:0000272">
    <property type="term" value="P:polysaccharide catabolic process"/>
    <property type="evidence" value="ECO:0007669"/>
    <property type="project" value="UniProtKB-KW"/>
</dbReference>
<sequence length="195" mass="19540">MPVGVVVAGVVALSSMALVLHAVDAWPFARPDATSRPVPGARLPLPPSAVGSGVTPPDGPQDGGAMGGPGMGSPGMSGPGMSGGMGMAPGGSGGAGDCGCTATWHVDAQSEDFRATVRVTATTATAVRGWQVSWRWADGRRLVDGWNGTFRASGTSVSVRGREGRMRIPPGGTTTFGLRATGTGSPAPRLTCRTL</sequence>
<proteinExistence type="predicted"/>
<name>A0A1E7KGV4_9ACTN</name>
<dbReference type="GO" id="GO:0004553">
    <property type="term" value="F:hydrolase activity, hydrolyzing O-glycosyl compounds"/>
    <property type="evidence" value="ECO:0007669"/>
    <property type="project" value="InterPro"/>
</dbReference>
<keyword evidence="7" id="KW-1185">Reference proteome</keyword>
<comment type="caution">
    <text evidence="6">The sequence shown here is derived from an EMBL/GenBank/DDBJ whole genome shotgun (WGS) entry which is preliminary data.</text>
</comment>
<dbReference type="PROSITE" id="PS51173">
    <property type="entry name" value="CBM2"/>
    <property type="match status" value="1"/>
</dbReference>
<dbReference type="Gene3D" id="2.60.40.290">
    <property type="match status" value="1"/>
</dbReference>
<evidence type="ECO:0000256" key="1">
    <source>
        <dbReference type="ARBA" id="ARBA00022729"/>
    </source>
</evidence>
<feature type="domain" description="CBM2" evidence="5">
    <location>
        <begin position="93"/>
        <end position="195"/>
    </location>
</feature>